<keyword evidence="3" id="KW-1185">Reference proteome</keyword>
<gene>
    <name evidence="2" type="ORF">GB928_022040</name>
</gene>
<dbReference type="RefSeq" id="WP_244759803.1">
    <property type="nucleotide sequence ID" value="NZ_JALJCJ010000001.1"/>
</dbReference>
<protein>
    <recommendedName>
        <fullName evidence="4">Glycosyltransferase involved in cell wall biosynthesis</fullName>
    </recommendedName>
</protein>
<reference evidence="2" key="1">
    <citation type="submission" date="2022-04" db="EMBL/GenBank/DDBJ databases">
        <title>Shinella lacus sp. nov., a novel member of the genus Shinella from water.</title>
        <authorList>
            <person name="Deng Y."/>
        </authorList>
    </citation>
    <scope>NUCLEOTIDE SEQUENCE</scope>
    <source>
        <strain evidence="2">JCM 31239</strain>
    </source>
</reference>
<keyword evidence="1" id="KW-0472">Membrane</keyword>
<dbReference type="Gene3D" id="3.40.50.2000">
    <property type="entry name" value="Glycogen Phosphorylase B"/>
    <property type="match status" value="1"/>
</dbReference>
<sequence>MLYGATQTERRPAYLRALERLFGARRTGLCGMLVSRAPVLFLMIEEAFVLYVVVCLLRAVVGRRTSGLLLRPLQLVVSNRWQCRIKRAILHWLKRFEAVQTLTILPFTVLPAAAFVARGWIYDIEFWDLTDAQHDAVDLLRRERRPGDQLVLTSLGRQSARKGFDLFTEAYGRCAGLRDRFRFIACGRVAPAFVGHAASFRAAGGVAVDRVISDAELLGAYAASDIVWCLYPPAGDHATGILGRAAQLGIPVLVREGSLAHRLCAVENIPHAGATAEGVARRLAGPLPPRDAMRGRRMAHDFARQSEARLREALGLVAKTVPAEA</sequence>
<proteinExistence type="predicted"/>
<evidence type="ECO:0000313" key="2">
    <source>
        <dbReference type="EMBL" id="MDO6123884.1"/>
    </source>
</evidence>
<dbReference type="SUPFAM" id="SSF53756">
    <property type="entry name" value="UDP-Glycosyltransferase/glycogen phosphorylase"/>
    <property type="match status" value="1"/>
</dbReference>
<evidence type="ECO:0000256" key="1">
    <source>
        <dbReference type="SAM" id="Phobius"/>
    </source>
</evidence>
<keyword evidence="1" id="KW-1133">Transmembrane helix</keyword>
<name>A0ABT8XJG3_9HYPH</name>
<evidence type="ECO:0000313" key="3">
    <source>
        <dbReference type="Proteomes" id="UP001177080"/>
    </source>
</evidence>
<evidence type="ECO:0008006" key="4">
    <source>
        <dbReference type="Google" id="ProtNLM"/>
    </source>
</evidence>
<dbReference type="EMBL" id="WHSC02000009">
    <property type="protein sequence ID" value="MDO6123884.1"/>
    <property type="molecule type" value="Genomic_DNA"/>
</dbReference>
<accession>A0ABT8XJG3</accession>
<comment type="caution">
    <text evidence="2">The sequence shown here is derived from an EMBL/GenBank/DDBJ whole genome shotgun (WGS) entry which is preliminary data.</text>
</comment>
<feature type="transmembrane region" description="Helical" evidence="1">
    <location>
        <begin position="39"/>
        <end position="61"/>
    </location>
</feature>
<organism evidence="2 3">
    <name type="scientific">Shinella curvata</name>
    <dbReference type="NCBI Taxonomy" id="1817964"/>
    <lineage>
        <taxon>Bacteria</taxon>
        <taxon>Pseudomonadati</taxon>
        <taxon>Pseudomonadota</taxon>
        <taxon>Alphaproteobacteria</taxon>
        <taxon>Hyphomicrobiales</taxon>
        <taxon>Rhizobiaceae</taxon>
        <taxon>Shinella</taxon>
    </lineage>
</organism>
<keyword evidence="1" id="KW-0812">Transmembrane</keyword>
<dbReference type="Proteomes" id="UP001177080">
    <property type="component" value="Unassembled WGS sequence"/>
</dbReference>